<evidence type="ECO:0000256" key="8">
    <source>
        <dbReference type="ARBA" id="ARBA00047899"/>
    </source>
</evidence>
<evidence type="ECO:0000313" key="13">
    <source>
        <dbReference type="EMBL" id="MDR6768113.1"/>
    </source>
</evidence>
<dbReference type="InterPro" id="IPR017441">
    <property type="entry name" value="Protein_kinase_ATP_BS"/>
</dbReference>
<evidence type="ECO:0000256" key="9">
    <source>
        <dbReference type="ARBA" id="ARBA00048679"/>
    </source>
</evidence>
<dbReference type="Gene3D" id="3.30.200.20">
    <property type="entry name" value="Phosphorylase Kinase, domain 1"/>
    <property type="match status" value="1"/>
</dbReference>
<dbReference type="PANTHER" id="PTHR43671:SF98">
    <property type="entry name" value="SERINE_THREONINE-PROTEIN KINASE NEK11"/>
    <property type="match status" value="1"/>
</dbReference>
<evidence type="ECO:0000256" key="1">
    <source>
        <dbReference type="ARBA" id="ARBA00010886"/>
    </source>
</evidence>
<feature type="region of interest" description="Disordered" evidence="11">
    <location>
        <begin position="579"/>
        <end position="608"/>
    </location>
</feature>
<accession>A0AAJ2BV68</accession>
<evidence type="ECO:0000256" key="5">
    <source>
        <dbReference type="ARBA" id="ARBA00022741"/>
    </source>
</evidence>
<comment type="catalytic activity">
    <reaction evidence="9">
        <text>L-seryl-[protein] + ATP = O-phospho-L-seryl-[protein] + ADP + H(+)</text>
        <dbReference type="Rhea" id="RHEA:17989"/>
        <dbReference type="Rhea" id="RHEA-COMP:9863"/>
        <dbReference type="Rhea" id="RHEA-COMP:11604"/>
        <dbReference type="ChEBI" id="CHEBI:15378"/>
        <dbReference type="ChEBI" id="CHEBI:29999"/>
        <dbReference type="ChEBI" id="CHEBI:30616"/>
        <dbReference type="ChEBI" id="CHEBI:83421"/>
        <dbReference type="ChEBI" id="CHEBI:456216"/>
        <dbReference type="EC" id="2.7.11.1"/>
    </reaction>
</comment>
<dbReference type="InterPro" id="IPR000719">
    <property type="entry name" value="Prot_kinase_dom"/>
</dbReference>
<feature type="compositionally biased region" description="Pro residues" evidence="11">
    <location>
        <begin position="583"/>
        <end position="604"/>
    </location>
</feature>
<keyword evidence="6 13" id="KW-0418">Kinase</keyword>
<comment type="similarity">
    <text evidence="1">Belongs to the protein kinase superfamily. NEK Ser/Thr protein kinase family. NIMA subfamily.</text>
</comment>
<dbReference type="EMBL" id="JAVDTS010000003">
    <property type="protein sequence ID" value="MDR6837857.1"/>
    <property type="molecule type" value="Genomic_DNA"/>
</dbReference>
<evidence type="ECO:0000256" key="2">
    <source>
        <dbReference type="ARBA" id="ARBA00012513"/>
    </source>
</evidence>
<feature type="domain" description="Protein kinase" evidence="12">
    <location>
        <begin position="28"/>
        <end position="311"/>
    </location>
</feature>
<dbReference type="PROSITE" id="PS50011">
    <property type="entry name" value="PROTEIN_KINASE_DOM"/>
    <property type="match status" value="1"/>
</dbReference>
<keyword evidence="3 13" id="KW-0723">Serine/threonine-protein kinase</keyword>
<evidence type="ECO:0000259" key="12">
    <source>
        <dbReference type="PROSITE" id="PS50011"/>
    </source>
</evidence>
<evidence type="ECO:0000313" key="16">
    <source>
        <dbReference type="Proteomes" id="UP001253458"/>
    </source>
</evidence>
<organism evidence="13 16">
    <name type="scientific">Acidovorax delafieldii</name>
    <name type="common">Pseudomonas delafieldii</name>
    <dbReference type="NCBI Taxonomy" id="47920"/>
    <lineage>
        <taxon>Bacteria</taxon>
        <taxon>Pseudomonadati</taxon>
        <taxon>Pseudomonadota</taxon>
        <taxon>Betaproteobacteria</taxon>
        <taxon>Burkholderiales</taxon>
        <taxon>Comamonadaceae</taxon>
        <taxon>Acidovorax</taxon>
    </lineage>
</organism>
<evidence type="ECO:0000256" key="3">
    <source>
        <dbReference type="ARBA" id="ARBA00022527"/>
    </source>
</evidence>
<dbReference type="CDD" id="cd14014">
    <property type="entry name" value="STKc_PknB_like"/>
    <property type="match status" value="1"/>
</dbReference>
<comment type="caution">
    <text evidence="13">The sequence shown here is derived from an EMBL/GenBank/DDBJ whole genome shotgun (WGS) entry which is preliminary data.</text>
</comment>
<dbReference type="RefSeq" id="WP_209817961.1">
    <property type="nucleotide sequence ID" value="NZ_JAVDTL010000005.1"/>
</dbReference>
<dbReference type="InterPro" id="IPR011009">
    <property type="entry name" value="Kinase-like_dom_sf"/>
</dbReference>
<evidence type="ECO:0000256" key="11">
    <source>
        <dbReference type="SAM" id="MobiDB-lite"/>
    </source>
</evidence>
<dbReference type="PROSITE" id="PS00107">
    <property type="entry name" value="PROTEIN_KINASE_ATP"/>
    <property type="match status" value="1"/>
</dbReference>
<dbReference type="EMBL" id="JAVDTL010000005">
    <property type="protein sequence ID" value="MDR6768113.1"/>
    <property type="molecule type" value="Genomic_DNA"/>
</dbReference>
<proteinExistence type="inferred from homology"/>
<feature type="region of interest" description="Disordered" evidence="11">
    <location>
        <begin position="419"/>
        <end position="462"/>
    </location>
</feature>
<evidence type="ECO:0000256" key="6">
    <source>
        <dbReference type="ARBA" id="ARBA00022777"/>
    </source>
</evidence>
<evidence type="ECO:0000256" key="7">
    <source>
        <dbReference type="ARBA" id="ARBA00022840"/>
    </source>
</evidence>
<dbReference type="Proteomes" id="UP001253458">
    <property type="component" value="Unassembled WGS sequence"/>
</dbReference>
<dbReference type="GO" id="GO:0004674">
    <property type="term" value="F:protein serine/threonine kinase activity"/>
    <property type="evidence" value="ECO:0007669"/>
    <property type="project" value="UniProtKB-KW"/>
</dbReference>
<feature type="binding site" evidence="10">
    <location>
        <position position="57"/>
    </location>
    <ligand>
        <name>ATP</name>
        <dbReference type="ChEBI" id="CHEBI:30616"/>
    </ligand>
</feature>
<dbReference type="Proteomes" id="UP001249076">
    <property type="component" value="Unassembled WGS sequence"/>
</dbReference>
<evidence type="ECO:0000256" key="10">
    <source>
        <dbReference type="PROSITE-ProRule" id="PRU10141"/>
    </source>
</evidence>
<dbReference type="EC" id="2.7.11.1" evidence="2"/>
<sequence>MTESSSTAPASGVSHIDALPPGTRLAEFEILGLLGVGGFGMVYKAFDHSLHRAVAIKEYMPSALAGRSQGQSLWVRSSSDQQTFQAGLVSFVGEARLLAQFDHPSLVKVFRFWEANNTAYMVMPLYSGMTFKQARAQMRTPPPEAWLRKLLWSVLDALRVLHDGNTLHRDISPDNIFLQDNGPPVLLDLGAARHAINDQDRKHTAVLKVNYAPIEQYSDGDEELRQGPWSDLYSLAAVMHGCLANDTPLPATLRSIRDRMVSFSRIAKTVKRQFGVEYSAPFVAAISQSLALRPEDRPQSIDAFLQTMEMTSAPDDVQHFDFRAELGDIWVEPADQPGPGLPTPTVDVTSAPGIVAEIQAQAPRAEAAAAAPSPVQAGRPGDDFGADTVMLAGPDTVAADAGDTVFIDAGDTVVAEDDSRFEDLPHHRSPGASGSRAADRRSAPLERDLVRGHGKPAPSSRRSPLVAGIVVAALVAVVAGGAWRWSQGSKPPRDDIITEMAEPPAAGAASAAALVDVSAPGAAGADAAAVASEGAGTPADTASAAAAVPAFVVASAPKPSPRVTKRVIAEPAPTPIVVHEEPVPAPPPVVAEPKPRPAPPPRLPSPQEVCADSSFLARPMCIHQECQKPSQANQAICVENRRRYEAEEQRRRQTPN</sequence>
<protein>
    <recommendedName>
        <fullName evidence="2">non-specific serine/threonine protein kinase</fullName>
        <ecNumber evidence="2">2.7.11.1</ecNumber>
    </recommendedName>
</protein>
<reference evidence="13 15" key="1">
    <citation type="submission" date="2023-07" db="EMBL/GenBank/DDBJ databases">
        <title>Sorghum-associated microbial communities from plants grown in Nebraska, USA.</title>
        <authorList>
            <person name="Schachtman D."/>
        </authorList>
    </citation>
    <scope>NUCLEOTIDE SEQUENCE</scope>
    <source>
        <strain evidence="14 15">BE105</strain>
        <strain evidence="13">BE69</strain>
    </source>
</reference>
<keyword evidence="4" id="KW-0808">Transferase</keyword>
<dbReference type="Gene3D" id="1.10.510.10">
    <property type="entry name" value="Transferase(Phosphotransferase) domain 1"/>
    <property type="match status" value="1"/>
</dbReference>
<comment type="catalytic activity">
    <reaction evidence="8">
        <text>L-threonyl-[protein] + ATP = O-phospho-L-threonyl-[protein] + ADP + H(+)</text>
        <dbReference type="Rhea" id="RHEA:46608"/>
        <dbReference type="Rhea" id="RHEA-COMP:11060"/>
        <dbReference type="Rhea" id="RHEA-COMP:11605"/>
        <dbReference type="ChEBI" id="CHEBI:15378"/>
        <dbReference type="ChEBI" id="CHEBI:30013"/>
        <dbReference type="ChEBI" id="CHEBI:30616"/>
        <dbReference type="ChEBI" id="CHEBI:61977"/>
        <dbReference type="ChEBI" id="CHEBI:456216"/>
        <dbReference type="EC" id="2.7.11.1"/>
    </reaction>
</comment>
<evidence type="ECO:0000313" key="15">
    <source>
        <dbReference type="Proteomes" id="UP001249076"/>
    </source>
</evidence>
<dbReference type="PANTHER" id="PTHR43671">
    <property type="entry name" value="SERINE/THREONINE-PROTEIN KINASE NEK"/>
    <property type="match status" value="1"/>
</dbReference>
<gene>
    <name evidence="13" type="ORF">J2W88_003415</name>
    <name evidence="14" type="ORF">J2W93_002695</name>
</gene>
<keyword evidence="5 10" id="KW-0547">Nucleotide-binding</keyword>
<dbReference type="GO" id="GO:0005524">
    <property type="term" value="F:ATP binding"/>
    <property type="evidence" value="ECO:0007669"/>
    <property type="project" value="UniProtKB-UniRule"/>
</dbReference>
<dbReference type="AlphaFoldDB" id="A0AAJ2BV68"/>
<feature type="compositionally biased region" description="Basic and acidic residues" evidence="11">
    <location>
        <begin position="437"/>
        <end position="451"/>
    </location>
</feature>
<evidence type="ECO:0000256" key="4">
    <source>
        <dbReference type="ARBA" id="ARBA00022679"/>
    </source>
</evidence>
<name>A0AAJ2BV68_ACIDE</name>
<evidence type="ECO:0000313" key="14">
    <source>
        <dbReference type="EMBL" id="MDR6837857.1"/>
    </source>
</evidence>
<keyword evidence="15" id="KW-1185">Reference proteome</keyword>
<dbReference type="Pfam" id="PF00069">
    <property type="entry name" value="Pkinase"/>
    <property type="match status" value="1"/>
</dbReference>
<dbReference type="InterPro" id="IPR050660">
    <property type="entry name" value="NEK_Ser/Thr_kinase"/>
</dbReference>
<keyword evidence="7 10" id="KW-0067">ATP-binding</keyword>
<dbReference type="SUPFAM" id="SSF56112">
    <property type="entry name" value="Protein kinase-like (PK-like)"/>
    <property type="match status" value="1"/>
</dbReference>